<dbReference type="EMBL" id="CAJFCV020000002">
    <property type="protein sequence ID" value="CAG9096714.1"/>
    <property type="molecule type" value="Genomic_DNA"/>
</dbReference>
<dbReference type="WBParaSite" id="BXY_0275300.1">
    <property type="protein sequence ID" value="BXY_0275300.1"/>
    <property type="gene ID" value="BXY_0275300"/>
</dbReference>
<name>A0A1I7RPW2_BURXY</name>
<sequence>MEWLFGKRKTPQELLKQNQRALNKAMRELDRERNRLEMQEKKIIADIKKMAKVGQMDSVRVMAKDLVRTRQYVKKFMMMRANIQAVSLKVQTLKSQDAMAQAMKGVTRAMGSMNRQLNLPQISKIMQDFERQSEIMDMKEEMMDDAIDDAIGDVGEEGETEAVVQQVLDELGIQMGEELANLPSADAALGAKTAQKQPQAAAMSDVDADLQARLENLRRE</sequence>
<dbReference type="Proteomes" id="UP000095284">
    <property type="component" value="Unplaced"/>
</dbReference>
<gene>
    <name evidence="3" type="ORF">BXYJ_LOCUS3909</name>
</gene>
<dbReference type="Proteomes" id="UP000582659">
    <property type="component" value="Unassembled WGS sequence"/>
</dbReference>
<accession>A0A1I7RPW2</accession>
<dbReference type="GO" id="GO:0007034">
    <property type="term" value="P:vacuolar transport"/>
    <property type="evidence" value="ECO:0007669"/>
    <property type="project" value="InterPro"/>
</dbReference>
<dbReference type="Proteomes" id="UP000659654">
    <property type="component" value="Unassembled WGS sequence"/>
</dbReference>
<dbReference type="Gene3D" id="6.10.140.1230">
    <property type="match status" value="1"/>
</dbReference>
<dbReference type="AlphaFoldDB" id="A0A1I7RPW2"/>
<evidence type="ECO:0000256" key="1">
    <source>
        <dbReference type="ARBA" id="ARBA00006190"/>
    </source>
</evidence>
<keyword evidence="5" id="KW-1185">Reference proteome</keyword>
<dbReference type="PANTHER" id="PTHR10476">
    <property type="entry name" value="CHARGED MULTIVESICULAR BODY PROTEIN"/>
    <property type="match status" value="1"/>
</dbReference>
<comment type="similarity">
    <text evidence="1">Belongs to the SNF7 family.</text>
</comment>
<reference evidence="6" key="1">
    <citation type="submission" date="2016-11" db="UniProtKB">
        <authorList>
            <consortium name="WormBaseParasite"/>
        </authorList>
    </citation>
    <scope>IDENTIFICATION</scope>
</reference>
<dbReference type="SMR" id="A0A1I7RPW2"/>
<dbReference type="Pfam" id="PF03357">
    <property type="entry name" value="Snf7"/>
    <property type="match status" value="1"/>
</dbReference>
<dbReference type="EMBL" id="CAJFDI010000002">
    <property type="protein sequence ID" value="CAD5215197.1"/>
    <property type="molecule type" value="Genomic_DNA"/>
</dbReference>
<organism evidence="4 6">
    <name type="scientific">Bursaphelenchus xylophilus</name>
    <name type="common">Pinewood nematode worm</name>
    <name type="synonym">Aphelenchoides xylophilus</name>
    <dbReference type="NCBI Taxonomy" id="6326"/>
    <lineage>
        <taxon>Eukaryota</taxon>
        <taxon>Metazoa</taxon>
        <taxon>Ecdysozoa</taxon>
        <taxon>Nematoda</taxon>
        <taxon>Chromadorea</taxon>
        <taxon>Rhabditida</taxon>
        <taxon>Tylenchina</taxon>
        <taxon>Tylenchomorpha</taxon>
        <taxon>Aphelenchoidea</taxon>
        <taxon>Aphelenchoididae</taxon>
        <taxon>Bursaphelenchus</taxon>
    </lineage>
</organism>
<protein>
    <submittedName>
        <fullName evidence="3">(pine wood nematode) hypothetical protein</fullName>
    </submittedName>
</protein>
<keyword evidence="2" id="KW-0175">Coiled coil</keyword>
<reference evidence="3" key="2">
    <citation type="submission" date="2020-09" db="EMBL/GenBank/DDBJ databases">
        <authorList>
            <person name="Kikuchi T."/>
        </authorList>
    </citation>
    <scope>NUCLEOTIDE SEQUENCE</scope>
    <source>
        <strain evidence="3">Ka4C1</strain>
    </source>
</reference>
<dbReference type="OrthoDB" id="10252926at2759"/>
<proteinExistence type="inferred from homology"/>
<feature type="coiled-coil region" evidence="2">
    <location>
        <begin position="12"/>
        <end position="46"/>
    </location>
</feature>
<dbReference type="eggNOG" id="KOG3230">
    <property type="taxonomic scope" value="Eukaryota"/>
</dbReference>
<evidence type="ECO:0000313" key="5">
    <source>
        <dbReference type="Proteomes" id="UP000659654"/>
    </source>
</evidence>
<evidence type="ECO:0000313" key="3">
    <source>
        <dbReference type="EMBL" id="CAD5215197.1"/>
    </source>
</evidence>
<dbReference type="InterPro" id="IPR005024">
    <property type="entry name" value="Snf7_fam"/>
</dbReference>
<evidence type="ECO:0000313" key="6">
    <source>
        <dbReference type="WBParaSite" id="BXY_0275300.1"/>
    </source>
</evidence>
<evidence type="ECO:0000256" key="2">
    <source>
        <dbReference type="SAM" id="Coils"/>
    </source>
</evidence>
<evidence type="ECO:0000313" key="4">
    <source>
        <dbReference type="Proteomes" id="UP000095284"/>
    </source>
</evidence>